<evidence type="ECO:0000313" key="2">
    <source>
        <dbReference type="Proteomes" id="UP000267223"/>
    </source>
</evidence>
<dbReference type="Proteomes" id="UP000267223">
    <property type="component" value="Unassembled WGS sequence"/>
</dbReference>
<comment type="caution">
    <text evidence="1">The sequence shown here is derived from an EMBL/GenBank/DDBJ whole genome shotgun (WGS) entry which is preliminary data.</text>
</comment>
<dbReference type="RefSeq" id="WP_123122105.1">
    <property type="nucleotide sequence ID" value="NZ_RJJR01000016.1"/>
</dbReference>
<dbReference type="Gene3D" id="2.130.10.10">
    <property type="entry name" value="YVTN repeat-like/Quinoprotein amine dehydrogenase"/>
    <property type="match status" value="1"/>
</dbReference>
<dbReference type="AlphaFoldDB" id="A0A3M9NA49"/>
<evidence type="ECO:0000313" key="1">
    <source>
        <dbReference type="EMBL" id="RNI33848.1"/>
    </source>
</evidence>
<reference evidence="1 2" key="1">
    <citation type="submission" date="2018-11" db="EMBL/GenBank/DDBJ databases">
        <title>Draft genome sequence of Ferruginibacter sp. BO-59.</title>
        <authorList>
            <person name="Im W.T."/>
        </authorList>
    </citation>
    <scope>NUCLEOTIDE SEQUENCE [LARGE SCALE GENOMIC DNA]</scope>
    <source>
        <strain evidence="1 2">BO-59</strain>
    </source>
</reference>
<keyword evidence="2" id="KW-1185">Reference proteome</keyword>
<dbReference type="InterPro" id="IPR015943">
    <property type="entry name" value="WD40/YVTN_repeat-like_dom_sf"/>
</dbReference>
<protein>
    <submittedName>
        <fullName evidence="1">TIGR03118 family protein</fullName>
    </submittedName>
</protein>
<name>A0A3M9NA49_9BACT</name>
<dbReference type="NCBIfam" id="TIGR03118">
    <property type="entry name" value="PEPCTERM_chp_1"/>
    <property type="match status" value="1"/>
</dbReference>
<dbReference type="InterPro" id="IPR017549">
    <property type="entry name" value="APMV_L690"/>
</dbReference>
<accession>A0A3M9NA49</accession>
<dbReference type="SUPFAM" id="SSF63829">
    <property type="entry name" value="Calcium-dependent phosphotriesterase"/>
    <property type="match status" value="1"/>
</dbReference>
<sequence length="357" mass="38356">MKKFMSSALPLKGFLISCSFFIMLNGCKKHEFPSELLSGYQQTNLVSDVDGYGAARIDPTLVNPWGISFSATSPLWISANHTSLSVIYDKDGNTVIPNVIIQNGNGAPTGQVFNGTTGFVIPASSKPARFIFCGEDGTITAWNGGTAAVLVADRSKSGAVYKGMTMAKDGDANFLYVANFKESKIDVFDSTFTYVTGKAFHDPSIPGNYGPFNIKNIDGWLYVTYAKHQAPDNVDDQKGPGNGYVDVFNTKGELVKRFASRGALNSPWGIAPAPTGFSSVPGAILIGNFGDGLINVYTTDGKFAGSIKDKWGHDIKIDGLWAIEGNVPHADPQRLYFTAGPADESHGLFGYIEKMVK</sequence>
<gene>
    <name evidence="1" type="ORF">EFY79_17855</name>
</gene>
<dbReference type="OrthoDB" id="581621at2"/>
<proteinExistence type="predicted"/>
<dbReference type="EMBL" id="RJJR01000016">
    <property type="protein sequence ID" value="RNI33848.1"/>
    <property type="molecule type" value="Genomic_DNA"/>
</dbReference>
<dbReference type="SUPFAM" id="SSF50956">
    <property type="entry name" value="Thermostable phytase (3-phytase)"/>
    <property type="match status" value="1"/>
</dbReference>
<organism evidence="1 2">
    <name type="scientific">Hanamia caeni</name>
    <dbReference type="NCBI Taxonomy" id="2294116"/>
    <lineage>
        <taxon>Bacteria</taxon>
        <taxon>Pseudomonadati</taxon>
        <taxon>Bacteroidota</taxon>
        <taxon>Chitinophagia</taxon>
        <taxon>Chitinophagales</taxon>
        <taxon>Chitinophagaceae</taxon>
        <taxon>Hanamia</taxon>
    </lineage>
</organism>